<dbReference type="PANTHER" id="PTHR44845">
    <property type="entry name" value="CARRIER DOMAIN-CONTAINING PROTEIN"/>
    <property type="match status" value="1"/>
</dbReference>
<dbReference type="AlphaFoldDB" id="T2JI42"/>
<keyword evidence="1" id="KW-0596">Phosphopantetheine</keyword>
<evidence type="ECO:0000256" key="2">
    <source>
        <dbReference type="ARBA" id="ARBA00022553"/>
    </source>
</evidence>
<dbReference type="Gene3D" id="3.30.300.30">
    <property type="match status" value="1"/>
</dbReference>
<protein>
    <submittedName>
        <fullName evidence="3">Amino acid adenylation</fullName>
    </submittedName>
</protein>
<reference evidence="3 4" key="2">
    <citation type="submission" date="2013-09" db="EMBL/GenBank/DDBJ databases">
        <title>Whole genome comparison of six Crocosphaera watsonii strains with differing phenotypes.</title>
        <authorList>
            <person name="Bench S.R."/>
            <person name="Heller P."/>
            <person name="Frank I."/>
            <person name="Arciniega M."/>
            <person name="Shilova I.N."/>
            <person name="Zehr J.P."/>
        </authorList>
    </citation>
    <scope>NUCLEOTIDE SEQUENCE [LARGE SCALE GENOMIC DNA]</scope>
    <source>
        <strain evidence="3 4">WH 0402</strain>
    </source>
</reference>
<dbReference type="SUPFAM" id="SSF56801">
    <property type="entry name" value="Acetyl-CoA synthetase-like"/>
    <property type="match status" value="1"/>
</dbReference>
<organism evidence="3 4">
    <name type="scientific">Crocosphaera watsonii WH 0402</name>
    <dbReference type="NCBI Taxonomy" id="1284629"/>
    <lineage>
        <taxon>Bacteria</taxon>
        <taxon>Bacillati</taxon>
        <taxon>Cyanobacteriota</taxon>
        <taxon>Cyanophyceae</taxon>
        <taxon>Oscillatoriophycideae</taxon>
        <taxon>Chroococcales</taxon>
        <taxon>Aphanothecaceae</taxon>
        <taxon>Crocosphaera</taxon>
    </lineage>
</organism>
<dbReference type="RefSeq" id="WP_231599036.1">
    <property type="nucleotide sequence ID" value="NZ_CAQN01000052.1"/>
</dbReference>
<keyword evidence="2" id="KW-0597">Phosphoprotein</keyword>
<evidence type="ECO:0000313" key="4">
    <source>
        <dbReference type="Proteomes" id="UP000018130"/>
    </source>
</evidence>
<reference evidence="3 4" key="1">
    <citation type="submission" date="2013-01" db="EMBL/GenBank/DDBJ databases">
        <authorList>
            <person name="Bench S."/>
        </authorList>
    </citation>
    <scope>NUCLEOTIDE SEQUENCE [LARGE SCALE GENOMIC DNA]</scope>
    <source>
        <strain evidence="3 4">WH 0402</strain>
    </source>
</reference>
<name>T2JI42_CROWT</name>
<dbReference type="InterPro" id="IPR045851">
    <property type="entry name" value="AMP-bd_C_sf"/>
</dbReference>
<dbReference type="Proteomes" id="UP000018130">
    <property type="component" value="Unassembled WGS sequence"/>
</dbReference>
<dbReference type="EMBL" id="CAQN01000052">
    <property type="protein sequence ID" value="CCQ64791.1"/>
    <property type="molecule type" value="Genomic_DNA"/>
</dbReference>
<evidence type="ECO:0000256" key="1">
    <source>
        <dbReference type="ARBA" id="ARBA00022450"/>
    </source>
</evidence>
<gene>
    <name evidence="3" type="ORF">CWATWH0402_3049</name>
</gene>
<sequence>MRYGEDGEIEYLGRIDYQVKLRGFRLELGEIETILLTHPQIKEAVVIVKEQSLIAYIVSPQTPDHPVPRPPKYPYRG</sequence>
<accession>T2JI42</accession>
<dbReference type="PANTHER" id="PTHR44845:SF6">
    <property type="entry name" value="BETA-ALANINE-ACTIVATING ENZYME"/>
    <property type="match status" value="1"/>
</dbReference>
<evidence type="ECO:0000313" key="3">
    <source>
        <dbReference type="EMBL" id="CCQ64791.1"/>
    </source>
</evidence>
<comment type="caution">
    <text evidence="3">The sequence shown here is derived from an EMBL/GenBank/DDBJ whole genome shotgun (WGS) entry which is preliminary data.</text>
</comment>
<proteinExistence type="predicted"/>